<dbReference type="InterPro" id="IPR002575">
    <property type="entry name" value="Aminoglycoside_PTrfase"/>
</dbReference>
<dbReference type="InParanoid" id="G3J491"/>
<evidence type="ECO:0000313" key="4">
    <source>
        <dbReference type="Proteomes" id="UP000001610"/>
    </source>
</evidence>
<dbReference type="OrthoDB" id="8300194at2759"/>
<dbReference type="STRING" id="983644.G3J491"/>
<organism evidence="3 4">
    <name type="scientific">Cordyceps militaris (strain CM01)</name>
    <name type="common">Caterpillar fungus</name>
    <dbReference type="NCBI Taxonomy" id="983644"/>
    <lineage>
        <taxon>Eukaryota</taxon>
        <taxon>Fungi</taxon>
        <taxon>Dikarya</taxon>
        <taxon>Ascomycota</taxon>
        <taxon>Pezizomycotina</taxon>
        <taxon>Sordariomycetes</taxon>
        <taxon>Hypocreomycetidae</taxon>
        <taxon>Hypocreales</taxon>
        <taxon>Cordycipitaceae</taxon>
        <taxon>Cordyceps</taxon>
    </lineage>
</organism>
<evidence type="ECO:0000313" key="3">
    <source>
        <dbReference type="EMBL" id="EGX95813.1"/>
    </source>
</evidence>
<dbReference type="InterPro" id="IPR011009">
    <property type="entry name" value="Kinase-like_dom_sf"/>
</dbReference>
<name>G3J491_CORMM</name>
<dbReference type="AlphaFoldDB" id="G3J491"/>
<dbReference type="Gene3D" id="3.90.1200.10">
    <property type="match status" value="1"/>
</dbReference>
<feature type="domain" description="Aminoglycoside phosphotransferase" evidence="2">
    <location>
        <begin position="114"/>
        <end position="254"/>
    </location>
</feature>
<keyword evidence="4" id="KW-1185">Reference proteome</keyword>
<dbReference type="InterPro" id="IPR051678">
    <property type="entry name" value="AGP_Transferase"/>
</dbReference>
<dbReference type="VEuPathDB" id="FungiDB:CCM_00467"/>
<dbReference type="KEGG" id="cmt:CCM_00467"/>
<accession>G3J491</accession>
<dbReference type="HOGENOM" id="CLU_052378_0_0_1"/>
<dbReference type="PANTHER" id="PTHR21310:SF55">
    <property type="entry name" value="AMINOGLYCOSIDE PHOSPHOTRANSFERASE DOMAIN-CONTAINING PROTEIN"/>
    <property type="match status" value="1"/>
</dbReference>
<dbReference type="OMA" id="YVVPDPD"/>
<sequence>MSQPDPYEADAGKIPPSDPYRGEPFYGRYLPHATDFTPDSQHINSVTPESVAYWASVLSKCTVENRIYDNETGGRDVFALGRVIIKSTHLKADPGRDYALADANEVAATALAGPVLEAIAIRVPKIYFASKIHGRSVLVQERIPGVGLNVAWRYLPAPAKLSFKEQAREVLRALHAMRAAPDHAQCGGRPGYVVADPDPVTNRGIQPLERDILLGDERTPQDRYTLMHNDLSQSNLIVDRGRIVAVVDWEMAGWFGWDLAREVHLRIRSPSKESMRWGVAEDKDQPDFWNTGQDIHPGLFSQLSRGEASLAPPTQPKMLSNSNEASPAEMAGLVSGNTVALWERRVGYISNSGTGGCFVKSWRVGLDHVAHLNPSMTPPPSPTKEAAPHLD</sequence>
<evidence type="ECO:0000259" key="2">
    <source>
        <dbReference type="Pfam" id="PF01636"/>
    </source>
</evidence>
<proteinExistence type="predicted"/>
<gene>
    <name evidence="3" type="ORF">CCM_00467</name>
</gene>
<keyword evidence="3" id="KW-0808">Transferase</keyword>
<dbReference type="GO" id="GO:0016301">
    <property type="term" value="F:kinase activity"/>
    <property type="evidence" value="ECO:0007669"/>
    <property type="project" value="UniProtKB-KW"/>
</dbReference>
<dbReference type="RefSeq" id="XP_006665690.1">
    <property type="nucleotide sequence ID" value="XM_006665627.1"/>
</dbReference>
<feature type="region of interest" description="Disordered" evidence="1">
    <location>
        <begin position="372"/>
        <end position="391"/>
    </location>
</feature>
<dbReference type="EMBL" id="JH126399">
    <property type="protein sequence ID" value="EGX95813.1"/>
    <property type="molecule type" value="Genomic_DNA"/>
</dbReference>
<dbReference type="PANTHER" id="PTHR21310">
    <property type="entry name" value="AMINOGLYCOSIDE PHOSPHOTRANSFERASE-RELATED-RELATED"/>
    <property type="match status" value="1"/>
</dbReference>
<reference evidence="3 4" key="1">
    <citation type="journal article" date="2011" name="Genome Biol.">
        <title>Genome sequence of the insect pathogenic fungus Cordyceps militaris, a valued traditional Chinese medicine.</title>
        <authorList>
            <person name="Zheng P."/>
            <person name="Xia Y."/>
            <person name="Xiao G."/>
            <person name="Xiong C."/>
            <person name="Hu X."/>
            <person name="Zhang S."/>
            <person name="Zheng H."/>
            <person name="Huang Y."/>
            <person name="Zhou Y."/>
            <person name="Wang S."/>
            <person name="Zhao G.P."/>
            <person name="Liu X."/>
            <person name="St Leger R.J."/>
            <person name="Wang C."/>
        </authorList>
    </citation>
    <scope>NUCLEOTIDE SEQUENCE [LARGE SCALE GENOMIC DNA]</scope>
    <source>
        <strain evidence="3 4">CM01</strain>
    </source>
</reference>
<protein>
    <submittedName>
        <fullName evidence="3">Protein kinase-like domain</fullName>
    </submittedName>
</protein>
<dbReference type="SUPFAM" id="SSF56112">
    <property type="entry name" value="Protein kinase-like (PK-like)"/>
    <property type="match status" value="1"/>
</dbReference>
<dbReference type="eggNOG" id="ENOG502SHFW">
    <property type="taxonomic scope" value="Eukaryota"/>
</dbReference>
<evidence type="ECO:0000256" key="1">
    <source>
        <dbReference type="SAM" id="MobiDB-lite"/>
    </source>
</evidence>
<keyword evidence="3" id="KW-0418">Kinase</keyword>
<dbReference type="Proteomes" id="UP000001610">
    <property type="component" value="Unassembled WGS sequence"/>
</dbReference>
<dbReference type="GeneID" id="18162502"/>
<dbReference type="Pfam" id="PF01636">
    <property type="entry name" value="APH"/>
    <property type="match status" value="1"/>
</dbReference>